<name>A0A4R2GR17_9HYPH</name>
<organism evidence="1 2">
    <name type="scientific">Camelimonas lactis</name>
    <dbReference type="NCBI Taxonomy" id="659006"/>
    <lineage>
        <taxon>Bacteria</taxon>
        <taxon>Pseudomonadati</taxon>
        <taxon>Pseudomonadota</taxon>
        <taxon>Alphaproteobacteria</taxon>
        <taxon>Hyphomicrobiales</taxon>
        <taxon>Chelatococcaceae</taxon>
        <taxon>Camelimonas</taxon>
    </lineage>
</organism>
<proteinExistence type="predicted"/>
<dbReference type="Proteomes" id="UP000294881">
    <property type="component" value="Unassembled WGS sequence"/>
</dbReference>
<dbReference type="AlphaFoldDB" id="A0A4R2GR17"/>
<evidence type="ECO:0000313" key="1">
    <source>
        <dbReference type="EMBL" id="TCO12402.1"/>
    </source>
</evidence>
<dbReference type="EMBL" id="SLWL01000009">
    <property type="protein sequence ID" value="TCO12402.1"/>
    <property type="molecule type" value="Genomic_DNA"/>
</dbReference>
<sequence>MAKYTAKFSCGHAETVDLVGPEKDRTRKLAWMEQKTCGACNKAAKAAKVAEAVEAVGDAPALEGSEKQIAWATKIRAEIIADLRAQRAAIATIALKVAGNAQAEAGIAAAYAAIDAAGAKTSAAWWIDNRTAGRAAAAALTEDVGAKALITRTIKA</sequence>
<evidence type="ECO:0000313" key="2">
    <source>
        <dbReference type="Proteomes" id="UP000294881"/>
    </source>
</evidence>
<dbReference type="OrthoDB" id="8450811at2"/>
<keyword evidence="2" id="KW-1185">Reference proteome</keyword>
<comment type="caution">
    <text evidence="1">The sequence shown here is derived from an EMBL/GenBank/DDBJ whole genome shotgun (WGS) entry which is preliminary data.</text>
</comment>
<accession>A0A4R2GR17</accession>
<dbReference type="RefSeq" id="WP_132007494.1">
    <property type="nucleotide sequence ID" value="NZ_JBHUNN010000002.1"/>
</dbReference>
<protein>
    <submittedName>
        <fullName evidence="1">Uncharacterized protein</fullName>
    </submittedName>
</protein>
<reference evidence="1 2" key="1">
    <citation type="submission" date="2019-03" db="EMBL/GenBank/DDBJ databases">
        <title>Genomic Encyclopedia of Type Strains, Phase IV (KMG-IV): sequencing the most valuable type-strain genomes for metagenomic binning, comparative biology and taxonomic classification.</title>
        <authorList>
            <person name="Goeker M."/>
        </authorList>
    </citation>
    <scope>NUCLEOTIDE SEQUENCE [LARGE SCALE GENOMIC DNA]</scope>
    <source>
        <strain evidence="1 2">DSM 22958</strain>
    </source>
</reference>
<gene>
    <name evidence="1" type="ORF">EV666_10949</name>
</gene>